<reference evidence="2 3" key="1">
    <citation type="journal article" date="2023" name="J. Hered.">
        <title>Chromosome-level genome of the wood stork (Mycteria americana) provides insight into avian chromosome evolution.</title>
        <authorList>
            <person name="Flamio R. Jr."/>
            <person name="Ramstad K.M."/>
        </authorList>
    </citation>
    <scope>NUCLEOTIDE SEQUENCE [LARGE SCALE GENOMIC DNA]</scope>
    <source>
        <strain evidence="2">JAX WOST 10</strain>
    </source>
</reference>
<feature type="region of interest" description="Disordered" evidence="1">
    <location>
        <begin position="155"/>
        <end position="188"/>
    </location>
</feature>
<dbReference type="Proteomes" id="UP001333110">
    <property type="component" value="Unassembled WGS sequence"/>
</dbReference>
<keyword evidence="3" id="KW-1185">Reference proteome</keyword>
<protein>
    <submittedName>
        <fullName evidence="2">Uncharacterized protein</fullName>
    </submittedName>
</protein>
<comment type="caution">
    <text evidence="2">The sequence shown here is derived from an EMBL/GenBank/DDBJ whole genome shotgun (WGS) entry which is preliminary data.</text>
</comment>
<dbReference type="EMBL" id="JAUNZN010000014">
    <property type="protein sequence ID" value="KAK4812749.1"/>
    <property type="molecule type" value="Genomic_DNA"/>
</dbReference>
<dbReference type="AlphaFoldDB" id="A0AAN7RMI7"/>
<evidence type="ECO:0000313" key="2">
    <source>
        <dbReference type="EMBL" id="KAK4812749.1"/>
    </source>
</evidence>
<evidence type="ECO:0000256" key="1">
    <source>
        <dbReference type="SAM" id="MobiDB-lite"/>
    </source>
</evidence>
<sequence length="188" mass="21712">MLIIFDTVSCNILIDKIKKYGQDRGLWGRLKTWLNCKAQRVVISAQIRVINILGCIRKSITSRMRKVVLPLYSTPVRPHLFWAPQINSDTDVLEWHQQRATEILEHDIWGEAERPRIVKPGKDNAREDLISVYKYLKGSRFIAGKHNFKARLNPARQKQRTLEKRLQQQPPNLEGDPRTEGTCSSEGG</sequence>
<accession>A0AAN7RMI7</accession>
<organism evidence="2 3">
    <name type="scientific">Mycteria americana</name>
    <name type="common">Wood stork</name>
    <dbReference type="NCBI Taxonomy" id="33587"/>
    <lineage>
        <taxon>Eukaryota</taxon>
        <taxon>Metazoa</taxon>
        <taxon>Chordata</taxon>
        <taxon>Craniata</taxon>
        <taxon>Vertebrata</taxon>
        <taxon>Euteleostomi</taxon>
        <taxon>Archelosauria</taxon>
        <taxon>Archosauria</taxon>
        <taxon>Dinosauria</taxon>
        <taxon>Saurischia</taxon>
        <taxon>Theropoda</taxon>
        <taxon>Coelurosauria</taxon>
        <taxon>Aves</taxon>
        <taxon>Neognathae</taxon>
        <taxon>Neoaves</taxon>
        <taxon>Aequornithes</taxon>
        <taxon>Ciconiiformes</taxon>
        <taxon>Ciconiidae</taxon>
        <taxon>Mycteria</taxon>
    </lineage>
</organism>
<evidence type="ECO:0000313" key="3">
    <source>
        <dbReference type="Proteomes" id="UP001333110"/>
    </source>
</evidence>
<name>A0AAN7RMI7_MYCAM</name>
<proteinExistence type="predicted"/>
<gene>
    <name evidence="2" type="ORF">QYF61_018298</name>
</gene>